<dbReference type="VEuPathDB" id="VectorBase:PPAI008741"/>
<dbReference type="EnsemblMetazoa" id="PPAI008741-RA">
    <property type="protein sequence ID" value="PPAI008741-PA"/>
    <property type="gene ID" value="PPAI008741"/>
</dbReference>
<organism evidence="1 2">
    <name type="scientific">Phlebotomus papatasi</name>
    <name type="common">Sandfly</name>
    <dbReference type="NCBI Taxonomy" id="29031"/>
    <lineage>
        <taxon>Eukaryota</taxon>
        <taxon>Metazoa</taxon>
        <taxon>Ecdysozoa</taxon>
        <taxon>Arthropoda</taxon>
        <taxon>Hexapoda</taxon>
        <taxon>Insecta</taxon>
        <taxon>Pterygota</taxon>
        <taxon>Neoptera</taxon>
        <taxon>Endopterygota</taxon>
        <taxon>Diptera</taxon>
        <taxon>Nematocera</taxon>
        <taxon>Psychodoidea</taxon>
        <taxon>Psychodidae</taxon>
        <taxon>Phlebotomus</taxon>
        <taxon>Phlebotomus</taxon>
    </lineage>
</organism>
<proteinExistence type="predicted"/>
<evidence type="ECO:0000313" key="2">
    <source>
        <dbReference type="Proteomes" id="UP000092462"/>
    </source>
</evidence>
<dbReference type="AlphaFoldDB" id="A0A1B0GQ23"/>
<reference evidence="1" key="1">
    <citation type="submission" date="2022-08" db="UniProtKB">
        <authorList>
            <consortium name="EnsemblMetazoa"/>
        </authorList>
    </citation>
    <scope>IDENTIFICATION</scope>
    <source>
        <strain evidence="1">Israel</strain>
    </source>
</reference>
<dbReference type="Proteomes" id="UP000092462">
    <property type="component" value="Unassembled WGS sequence"/>
</dbReference>
<protein>
    <submittedName>
        <fullName evidence="1">Uncharacterized protein</fullName>
    </submittedName>
</protein>
<dbReference type="VEuPathDB" id="VectorBase:PPAPM1_004551"/>
<accession>A0A1B0GQ23</accession>
<name>A0A1B0GQ23_PHLPP</name>
<dbReference type="Gene3D" id="3.40.630.30">
    <property type="match status" value="1"/>
</dbReference>
<evidence type="ECO:0000313" key="1">
    <source>
        <dbReference type="EnsemblMetazoa" id="PPAI008741-PA"/>
    </source>
</evidence>
<dbReference type="EMBL" id="AJVK01067276">
    <property type="status" value="NOT_ANNOTATED_CDS"/>
    <property type="molecule type" value="Genomic_DNA"/>
</dbReference>
<keyword evidence="2" id="KW-1185">Reference proteome</keyword>
<sequence>MEFRQIPPNSERIGDIISHLRDTFFADEPLNKSVKLCGPGEGHLELERHSIKTLRDGLSVMAVTDEDVIAGVALNGILKRGETEEALDSLKDMQDEGFKKIFTLLYEENLKVDFFEEFEIPKLFEIRILSVDCRVG</sequence>